<keyword evidence="1" id="KW-0812">Transmembrane</keyword>
<gene>
    <name evidence="3" type="ORF">T190607A01A_20637</name>
</gene>
<evidence type="ECO:0000256" key="1">
    <source>
        <dbReference type="SAM" id="Phobius"/>
    </source>
</evidence>
<evidence type="ECO:0000313" key="4">
    <source>
        <dbReference type="Proteomes" id="UP001497416"/>
    </source>
</evidence>
<organism evidence="3 4">
    <name type="scientific">Tenacibaculum platacis</name>
    <dbReference type="NCBI Taxonomy" id="3137852"/>
    <lineage>
        <taxon>Bacteria</taxon>
        <taxon>Pseudomonadati</taxon>
        <taxon>Bacteroidota</taxon>
        <taxon>Flavobacteriia</taxon>
        <taxon>Flavobacteriales</taxon>
        <taxon>Flavobacteriaceae</taxon>
        <taxon>Tenacibaculum</taxon>
    </lineage>
</organism>
<feature type="domain" description="DUF4178" evidence="2">
    <location>
        <begin position="6"/>
        <end position="152"/>
    </location>
</feature>
<feature type="transmembrane region" description="Helical" evidence="1">
    <location>
        <begin position="176"/>
        <end position="195"/>
    </location>
</feature>
<evidence type="ECO:0000313" key="3">
    <source>
        <dbReference type="EMBL" id="CAL2086418.1"/>
    </source>
</evidence>
<keyword evidence="4" id="KW-1185">Reference proteome</keyword>
<comment type="caution">
    <text evidence="3">The sequence shown here is derived from an EMBL/GenBank/DDBJ whole genome shotgun (WGS) entry which is preliminary data.</text>
</comment>
<accession>A0ABP1EML1</accession>
<reference evidence="3 4" key="1">
    <citation type="submission" date="2024-05" db="EMBL/GenBank/DDBJ databases">
        <authorList>
            <person name="Duchaud E."/>
        </authorList>
    </citation>
    <scope>NUCLEOTIDE SEQUENCE [LARGE SCALE GENOMIC DNA]</scope>
    <source>
        <strain evidence="3">Ena-SAMPLE-TAB-13-05-2024-13:56:06:370-140302</strain>
    </source>
</reference>
<protein>
    <submittedName>
        <fullName evidence="3">DUF4178 domain-containing protein</fullName>
    </submittedName>
</protein>
<dbReference type="Proteomes" id="UP001497416">
    <property type="component" value="Unassembled WGS sequence"/>
</dbReference>
<dbReference type="Pfam" id="PF13785">
    <property type="entry name" value="DUF4178"/>
    <property type="match status" value="1"/>
</dbReference>
<dbReference type="InterPro" id="IPR025235">
    <property type="entry name" value="DUF4178"/>
</dbReference>
<sequence>MQKLKRGYLFDYKKQTWKVTDIYKIKWDDGSQTTEYQVKNKKGEVRYLMLEFVRKQKTSFTFWEKIADINQFLKTISKTESDFVSIGNAKFPKQFQYKNVTYTFDERCDGTCHYDYETERVNSLDYTNDDDSKFFAIQLWDDEIEISTGISILKSQISNIQERTTFISSDSVWDFISKYFVGIIFTLFMLMTFLLNKCSSNSWDGNRDPNDSTKVYRNSNNYYRGRSSRGFGK</sequence>
<name>A0ABP1EML1_9FLAO</name>
<keyword evidence="1" id="KW-0472">Membrane</keyword>
<evidence type="ECO:0000259" key="2">
    <source>
        <dbReference type="Pfam" id="PF13785"/>
    </source>
</evidence>
<dbReference type="EMBL" id="CAXIXY010000004">
    <property type="protein sequence ID" value="CAL2086418.1"/>
    <property type="molecule type" value="Genomic_DNA"/>
</dbReference>
<proteinExistence type="predicted"/>
<dbReference type="RefSeq" id="WP_348712195.1">
    <property type="nucleotide sequence ID" value="NZ_CAXIXW010000015.1"/>
</dbReference>
<keyword evidence="1" id="KW-1133">Transmembrane helix</keyword>